<feature type="domain" description="Endoribonuclease YicC-like N-terminal" evidence="6">
    <location>
        <begin position="2"/>
        <end position="153"/>
    </location>
</feature>
<accession>Q83EL8</accession>
<evidence type="ECO:0000313" key="8">
    <source>
        <dbReference type="EMBL" id="AAO89857.1"/>
    </source>
</evidence>
<dbReference type="InterPro" id="IPR005229">
    <property type="entry name" value="YicC/YloC-like"/>
</dbReference>
<dbReference type="STRING" id="227377.CBU_0300"/>
<evidence type="ECO:0000259" key="7">
    <source>
        <dbReference type="Pfam" id="PF08340"/>
    </source>
</evidence>
<reference evidence="8 9" key="2">
    <citation type="journal article" date="2009" name="Infect. Immun.">
        <title>Comparative genomics reveal extensive transposon-mediated genomic plasticity and diversity among potential effector proteins within the genus Coxiella.</title>
        <authorList>
            <person name="Beare P.A."/>
            <person name="Unsworth N."/>
            <person name="Andoh M."/>
            <person name="Voth D.E."/>
            <person name="Omsland A."/>
            <person name="Gilk S.D."/>
            <person name="Williams K.P."/>
            <person name="Sobral B.W."/>
            <person name="Kupko J.J.III."/>
            <person name="Porcella S.F."/>
            <person name="Samuel J.E."/>
            <person name="Heinzen R.A."/>
        </authorList>
    </citation>
    <scope>NUCLEOTIDE SEQUENCE [LARGE SCALE GENOMIC DNA]</scope>
    <source>
        <strain evidence="9">RSA 493 / Nine Mile phase I</strain>
    </source>
</reference>
<keyword evidence="2" id="KW-0540">Nuclease</keyword>
<dbReference type="EnsemblBacteria" id="AAO89857">
    <property type="protein sequence ID" value="AAO89857"/>
    <property type="gene ID" value="CBU_0300"/>
</dbReference>
<reference evidence="8 9" key="1">
    <citation type="journal article" date="2003" name="Proc. Natl. Acad. Sci. U.S.A.">
        <title>Complete genome sequence of the Q-fever pathogen, Coxiella burnetii.</title>
        <authorList>
            <person name="Seshadri R."/>
            <person name="Paulsen I.T."/>
            <person name="Eisen J.A."/>
            <person name="Read T.D."/>
            <person name="Nelson K.E."/>
            <person name="Nelson W.C."/>
            <person name="Ward N.L."/>
            <person name="Tettelin H."/>
            <person name="Davidsen T.M."/>
            <person name="Beanan M.J."/>
            <person name="Deboy R.T."/>
            <person name="Daugherty S.C."/>
            <person name="Brinkac L.M."/>
            <person name="Madupu R."/>
            <person name="Dodson R.J."/>
            <person name="Khouri H.M."/>
            <person name="Lee K.H."/>
            <person name="Carty H.A."/>
            <person name="Scanlan D."/>
            <person name="Heinzen R.A."/>
            <person name="Thompson H.A."/>
            <person name="Samuel J.E."/>
            <person name="Fraser C.M."/>
            <person name="Heidelberg J.F."/>
        </authorList>
    </citation>
    <scope>NUCLEOTIDE SEQUENCE [LARGE SCALE GENOMIC DNA]</scope>
    <source>
        <strain evidence="9">RSA 493 / Nine Mile phase I</strain>
    </source>
</reference>
<dbReference type="AlphaFoldDB" id="Q83EL8"/>
<protein>
    <submittedName>
        <fullName evidence="8">Stress-induced protein, putative</fullName>
    </submittedName>
</protein>
<dbReference type="EMBL" id="AE016828">
    <property type="protein sequence ID" value="AAO89857.1"/>
    <property type="molecule type" value="Genomic_DNA"/>
</dbReference>
<dbReference type="PANTHER" id="PTHR30636">
    <property type="entry name" value="UPF0701 PROTEIN YICC"/>
    <property type="match status" value="1"/>
</dbReference>
<dbReference type="InterPro" id="IPR013527">
    <property type="entry name" value="YicC-like_N"/>
</dbReference>
<dbReference type="RefSeq" id="NP_819343.1">
    <property type="nucleotide sequence ID" value="NC_002971.4"/>
</dbReference>
<dbReference type="eggNOG" id="COG1561">
    <property type="taxonomic scope" value="Bacteria"/>
</dbReference>
<dbReference type="Pfam" id="PF03755">
    <property type="entry name" value="YicC-like_N"/>
    <property type="match status" value="1"/>
</dbReference>
<dbReference type="NCBIfam" id="TIGR00255">
    <property type="entry name" value="YicC/YloC family endoribonuclease"/>
    <property type="match status" value="1"/>
</dbReference>
<dbReference type="GO" id="GO:0006401">
    <property type="term" value="P:RNA catabolic process"/>
    <property type="evidence" value="ECO:0000318"/>
    <property type="project" value="GO_Central"/>
</dbReference>
<dbReference type="Pfam" id="PF08340">
    <property type="entry name" value="YicC-like_C"/>
    <property type="match status" value="1"/>
</dbReference>
<evidence type="ECO:0000259" key="6">
    <source>
        <dbReference type="Pfam" id="PF03755"/>
    </source>
</evidence>
<keyword evidence="4" id="KW-0378">Hydrolase</keyword>
<sequence>MIASMTAFSRQSHEATWGLLTWEIRTVNHRYLEITLRLPDFLREFEQASREAIQKVLRRGKVEATLRFQPGWDVPFEMNVNQVLTERLAKASETVISYFPSATINAIDVLSWPGVLQTKETQVDVIGKAVFALLNSALTDCMDIRRREGEGLKLFIEERLNNVKGKIAIIKKRLPALHQAAREKMIVRFEELSLALDKERLEQEMLWLVQKSDVAEELQRLEAHLLEVKRVLVEGGTVGRRLDFLMQELNREANTLGNKSLDADVSQVLVDLKVQIEQMREQVQNIE</sequence>
<evidence type="ECO:0000256" key="3">
    <source>
        <dbReference type="ARBA" id="ARBA00022759"/>
    </source>
</evidence>
<name>Q83EL8_COXBU</name>
<evidence type="ECO:0000256" key="2">
    <source>
        <dbReference type="ARBA" id="ARBA00022722"/>
    </source>
</evidence>
<dbReference type="RefSeq" id="WP_010957489.1">
    <property type="nucleotide sequence ID" value="NC_002971.4"/>
</dbReference>
<dbReference type="GeneID" id="1208182"/>
<dbReference type="PATRIC" id="fig|227377.7.peg.295"/>
<comment type="similarity">
    <text evidence="5">Belongs to the YicC/YloC family.</text>
</comment>
<feature type="domain" description="Endoribonuclease YicC-like C-terminal" evidence="7">
    <location>
        <begin position="170"/>
        <end position="287"/>
    </location>
</feature>
<evidence type="ECO:0000256" key="5">
    <source>
        <dbReference type="ARBA" id="ARBA00035648"/>
    </source>
</evidence>
<evidence type="ECO:0000313" key="9">
    <source>
        <dbReference type="Proteomes" id="UP000002671"/>
    </source>
</evidence>
<dbReference type="KEGG" id="cbu:CBU_0300"/>
<dbReference type="Proteomes" id="UP000002671">
    <property type="component" value="Chromosome"/>
</dbReference>
<gene>
    <name evidence="8" type="primary">yicC</name>
    <name evidence="8" type="ordered locus">CBU_0300</name>
</gene>
<dbReference type="InterPro" id="IPR013551">
    <property type="entry name" value="YicC-like_C"/>
</dbReference>
<dbReference type="HOGENOM" id="CLU_076609_2_0_6"/>
<keyword evidence="3" id="KW-0255">Endonuclease</keyword>
<dbReference type="PANTHER" id="PTHR30636:SF3">
    <property type="entry name" value="UPF0701 PROTEIN YICC"/>
    <property type="match status" value="1"/>
</dbReference>
<evidence type="ECO:0000256" key="4">
    <source>
        <dbReference type="ARBA" id="ARBA00022801"/>
    </source>
</evidence>
<dbReference type="OrthoDB" id="9771229at2"/>
<dbReference type="GO" id="GO:0016891">
    <property type="term" value="F:RNA endonuclease activity producing 5'-phosphomonoesters, hydrolytic mechanism"/>
    <property type="evidence" value="ECO:0000318"/>
    <property type="project" value="GO_Central"/>
</dbReference>
<keyword evidence="9" id="KW-1185">Reference proteome</keyword>
<organism evidence="8 9">
    <name type="scientific">Coxiella burnetii (strain RSA 493 / Nine Mile phase I)</name>
    <dbReference type="NCBI Taxonomy" id="227377"/>
    <lineage>
        <taxon>Bacteria</taxon>
        <taxon>Pseudomonadati</taxon>
        <taxon>Pseudomonadota</taxon>
        <taxon>Gammaproteobacteria</taxon>
        <taxon>Legionellales</taxon>
        <taxon>Coxiellaceae</taxon>
        <taxon>Coxiella</taxon>
    </lineage>
</organism>
<proteinExistence type="inferred from homology"/>
<comment type="cofactor">
    <cofactor evidence="1">
        <name>a divalent metal cation</name>
        <dbReference type="ChEBI" id="CHEBI:60240"/>
    </cofactor>
</comment>
<evidence type="ECO:0000256" key="1">
    <source>
        <dbReference type="ARBA" id="ARBA00001968"/>
    </source>
</evidence>